<dbReference type="GO" id="GO:0003677">
    <property type="term" value="F:DNA binding"/>
    <property type="evidence" value="ECO:0007669"/>
    <property type="project" value="InterPro"/>
</dbReference>
<protein>
    <recommendedName>
        <fullName evidence="4">YbaB/EbfC family nucleoid-associated protein</fullName>
    </recommendedName>
</protein>
<dbReference type="InterPro" id="IPR036894">
    <property type="entry name" value="YbaB-like_sf"/>
</dbReference>
<feature type="region of interest" description="Disordered" evidence="1">
    <location>
        <begin position="20"/>
        <end position="41"/>
    </location>
</feature>
<dbReference type="EMBL" id="CP020660">
    <property type="protein sequence ID" value="ATF09938.1"/>
    <property type="molecule type" value="Genomic_DNA"/>
</dbReference>
<sequence length="41" mass="4615">MEDLIAAAFNDATRRIEETQTKKMASVTGGMHMPPDFKMPF</sequence>
<name>A0A291BA87_9GAMM</name>
<dbReference type="Proteomes" id="UP000218160">
    <property type="component" value="Chromosome 1"/>
</dbReference>
<dbReference type="Gene3D" id="3.30.1310.10">
    <property type="entry name" value="Nucleoid-associated protein YbaB-like domain"/>
    <property type="match status" value="1"/>
</dbReference>
<organism evidence="2 3">
    <name type="scientific">Candidatus Enterovibrio altilux</name>
    <dbReference type="NCBI Taxonomy" id="1927128"/>
    <lineage>
        <taxon>Bacteria</taxon>
        <taxon>Pseudomonadati</taxon>
        <taxon>Pseudomonadota</taxon>
        <taxon>Gammaproteobacteria</taxon>
        <taxon>Vibrionales</taxon>
        <taxon>Vibrionaceae</taxon>
        <taxon>Enterovibrio</taxon>
    </lineage>
</organism>
<dbReference type="Pfam" id="PF02575">
    <property type="entry name" value="YbaB_DNA_bd"/>
    <property type="match status" value="1"/>
</dbReference>
<evidence type="ECO:0000313" key="2">
    <source>
        <dbReference type="EMBL" id="ATF09938.1"/>
    </source>
</evidence>
<dbReference type="SUPFAM" id="SSF82607">
    <property type="entry name" value="YbaB-like"/>
    <property type="match status" value="1"/>
</dbReference>
<keyword evidence="3" id="KW-1185">Reference proteome</keyword>
<proteinExistence type="predicted"/>
<dbReference type="InterPro" id="IPR004401">
    <property type="entry name" value="YbaB/EbfC"/>
</dbReference>
<gene>
    <name evidence="2" type="ORF">BTN50_1464</name>
</gene>
<evidence type="ECO:0000256" key="1">
    <source>
        <dbReference type="SAM" id="MobiDB-lite"/>
    </source>
</evidence>
<evidence type="ECO:0000313" key="3">
    <source>
        <dbReference type="Proteomes" id="UP000218160"/>
    </source>
</evidence>
<dbReference type="KEGG" id="elux:BTN50_1464"/>
<reference evidence="3" key="1">
    <citation type="submission" date="2017-04" db="EMBL/GenBank/DDBJ databases">
        <title>Genome evolution of the luminous symbionts of deep sea anglerfish.</title>
        <authorList>
            <person name="Hendry T.A."/>
        </authorList>
    </citation>
    <scope>NUCLEOTIDE SEQUENCE [LARGE SCALE GENOMIC DNA]</scope>
</reference>
<evidence type="ECO:0008006" key="4">
    <source>
        <dbReference type="Google" id="ProtNLM"/>
    </source>
</evidence>
<dbReference type="AlphaFoldDB" id="A0A291BA87"/>
<accession>A0A291BA87</accession>